<organism evidence="2 3">
    <name type="scientific">Pleuronectes platessa</name>
    <name type="common">European plaice</name>
    <dbReference type="NCBI Taxonomy" id="8262"/>
    <lineage>
        <taxon>Eukaryota</taxon>
        <taxon>Metazoa</taxon>
        <taxon>Chordata</taxon>
        <taxon>Craniata</taxon>
        <taxon>Vertebrata</taxon>
        <taxon>Euteleostomi</taxon>
        <taxon>Actinopterygii</taxon>
        <taxon>Neopterygii</taxon>
        <taxon>Teleostei</taxon>
        <taxon>Neoteleostei</taxon>
        <taxon>Acanthomorphata</taxon>
        <taxon>Carangaria</taxon>
        <taxon>Pleuronectiformes</taxon>
        <taxon>Pleuronectoidei</taxon>
        <taxon>Pleuronectidae</taxon>
        <taxon>Pleuronectes</taxon>
    </lineage>
</organism>
<comment type="caution">
    <text evidence="2">The sequence shown here is derived from an EMBL/GenBank/DDBJ whole genome shotgun (WGS) entry which is preliminary data.</text>
</comment>
<name>A0A9N7UBV0_PLEPL</name>
<accession>A0A9N7UBV0</accession>
<feature type="compositionally biased region" description="Basic and acidic residues" evidence="1">
    <location>
        <begin position="167"/>
        <end position="180"/>
    </location>
</feature>
<feature type="region of interest" description="Disordered" evidence="1">
    <location>
        <begin position="154"/>
        <end position="190"/>
    </location>
</feature>
<dbReference type="AlphaFoldDB" id="A0A9N7UBV0"/>
<evidence type="ECO:0000313" key="3">
    <source>
        <dbReference type="Proteomes" id="UP001153269"/>
    </source>
</evidence>
<evidence type="ECO:0000256" key="1">
    <source>
        <dbReference type="SAM" id="MobiDB-lite"/>
    </source>
</evidence>
<protein>
    <submittedName>
        <fullName evidence="2">Uncharacterized protein</fullName>
    </submittedName>
</protein>
<dbReference type="Proteomes" id="UP001153269">
    <property type="component" value="Unassembled WGS sequence"/>
</dbReference>
<gene>
    <name evidence="2" type="ORF">PLEPLA_LOCUS15333</name>
</gene>
<evidence type="ECO:0000313" key="2">
    <source>
        <dbReference type="EMBL" id="CAB1427394.1"/>
    </source>
</evidence>
<sequence>MFFREDAGQNPAGLNLLLVTLLREKTQTKTSSLQNHQIPDPHVDPLIVVVSKPREPYVTLIAQQQADRPTLSPPCCVCSAAKESSRSQESSLFKAAVMEVELQVHTEIQLHMFNASVKEKNRWNEVIQTERRLDTFTRGVPGKSSATECVHDTESHLQDTESNQLDTESHQLDTESHLQDTESNQLDTESHLLDTESHLLDPEPLMVFLC</sequence>
<dbReference type="EMBL" id="CADEAL010000967">
    <property type="protein sequence ID" value="CAB1427394.1"/>
    <property type="molecule type" value="Genomic_DNA"/>
</dbReference>
<reference evidence="2" key="1">
    <citation type="submission" date="2020-03" db="EMBL/GenBank/DDBJ databases">
        <authorList>
            <person name="Weist P."/>
        </authorList>
    </citation>
    <scope>NUCLEOTIDE SEQUENCE</scope>
</reference>
<proteinExistence type="predicted"/>
<keyword evidence="3" id="KW-1185">Reference proteome</keyword>